<dbReference type="Pfam" id="PF00687">
    <property type="entry name" value="Ribosomal_L1"/>
    <property type="match status" value="1"/>
</dbReference>
<sequence>MSLLSKKLLQITYTVSSQKFLPRLLPVLNIVPAREYAARKGTRERKNKKKVKVEIKKIGFIPHNLRDKEKMLAARASRKFDDSWKRDPIDNVFPMKYYKWIVYPFVEAVNAHRETHHPEMYNKPNAELHLTVELNMQGEKKTRFLDNFYRIAPIPHKFDHGEERNLLVFAKNLESQKEALDAGAQVVGGAEIIKQLQVGQLSLLDFQHYIAHPDILPELVQLRGIMKRKFPNVKTGTLDVNLGSTVDRFLRGVSYQAIKDEYEKDFGQINAIIGTLNMEPTHLEENFASIIKDVYTQKPKRAGSFITRCYLWSPPSREQLKINHELYLKDMNEKAREESEELELESVTL</sequence>
<dbReference type="InParanoid" id="A0A6J2Y1E7"/>
<name>A0A6J2Y1E7_SITOR</name>
<dbReference type="InterPro" id="IPR023674">
    <property type="entry name" value="Ribosomal_uL1-like"/>
</dbReference>
<dbReference type="Gene3D" id="3.30.190.20">
    <property type="match status" value="1"/>
</dbReference>
<evidence type="ECO:0000256" key="3">
    <source>
        <dbReference type="ARBA" id="ARBA00023274"/>
    </source>
</evidence>
<protein>
    <submittedName>
        <fullName evidence="5">39S ribosomal protein L1, mitochondrial</fullName>
    </submittedName>
</protein>
<keyword evidence="2 5" id="KW-0689">Ribosomal protein</keyword>
<dbReference type="GO" id="GO:1990904">
    <property type="term" value="C:ribonucleoprotein complex"/>
    <property type="evidence" value="ECO:0007669"/>
    <property type="project" value="UniProtKB-KW"/>
</dbReference>
<accession>A0A6J2Y1E7</accession>
<keyword evidence="3" id="KW-0687">Ribonucleoprotein</keyword>
<dbReference type="SUPFAM" id="SSF56808">
    <property type="entry name" value="Ribosomal protein L1"/>
    <property type="match status" value="1"/>
</dbReference>
<evidence type="ECO:0000256" key="1">
    <source>
        <dbReference type="ARBA" id="ARBA00010531"/>
    </source>
</evidence>
<dbReference type="InterPro" id="IPR016095">
    <property type="entry name" value="Ribosomal_uL1_3-a/b-sand"/>
</dbReference>
<dbReference type="Gene3D" id="3.40.50.790">
    <property type="match status" value="1"/>
</dbReference>
<dbReference type="AlphaFoldDB" id="A0A6J2Y1E7"/>
<organism evidence="4 5">
    <name type="scientific">Sitophilus oryzae</name>
    <name type="common">Rice weevil</name>
    <name type="synonym">Curculio oryzae</name>
    <dbReference type="NCBI Taxonomy" id="7048"/>
    <lineage>
        <taxon>Eukaryota</taxon>
        <taxon>Metazoa</taxon>
        <taxon>Ecdysozoa</taxon>
        <taxon>Arthropoda</taxon>
        <taxon>Hexapoda</taxon>
        <taxon>Insecta</taxon>
        <taxon>Pterygota</taxon>
        <taxon>Neoptera</taxon>
        <taxon>Endopterygota</taxon>
        <taxon>Coleoptera</taxon>
        <taxon>Polyphaga</taxon>
        <taxon>Cucujiformia</taxon>
        <taxon>Curculionidae</taxon>
        <taxon>Dryophthorinae</taxon>
        <taxon>Sitophilus</taxon>
    </lineage>
</organism>
<keyword evidence="4" id="KW-1185">Reference proteome</keyword>
<dbReference type="FunCoup" id="A0A6J2Y1E7">
    <property type="interactions" value="1006"/>
</dbReference>
<evidence type="ECO:0000256" key="2">
    <source>
        <dbReference type="ARBA" id="ARBA00022980"/>
    </source>
</evidence>
<dbReference type="GeneID" id="115882745"/>
<dbReference type="RefSeq" id="XP_030756830.1">
    <property type="nucleotide sequence ID" value="XM_030900970.1"/>
</dbReference>
<dbReference type="InterPro" id="IPR028364">
    <property type="entry name" value="Ribosomal_uL1/biogenesis"/>
</dbReference>
<evidence type="ECO:0000313" key="5">
    <source>
        <dbReference type="RefSeq" id="XP_030756830.1"/>
    </source>
</evidence>
<dbReference type="PANTHER" id="PTHR36427:SF3">
    <property type="entry name" value="LARGE RIBOSOMAL SUBUNIT PROTEIN UL1M"/>
    <property type="match status" value="1"/>
</dbReference>
<dbReference type="OrthoDB" id="1747252at2759"/>
<evidence type="ECO:0000313" key="4">
    <source>
        <dbReference type="Proteomes" id="UP000504635"/>
    </source>
</evidence>
<dbReference type="GO" id="GO:0005840">
    <property type="term" value="C:ribosome"/>
    <property type="evidence" value="ECO:0007669"/>
    <property type="project" value="UniProtKB-KW"/>
</dbReference>
<proteinExistence type="inferred from homology"/>
<comment type="similarity">
    <text evidence="1">Belongs to the universal ribosomal protein uL1 family.</text>
</comment>
<dbReference type="CTD" id="65008"/>
<reference evidence="5" key="1">
    <citation type="submission" date="2025-08" db="UniProtKB">
        <authorList>
            <consortium name="RefSeq"/>
        </authorList>
    </citation>
    <scope>IDENTIFICATION</scope>
    <source>
        <tissue evidence="5">Gonads</tissue>
    </source>
</reference>
<gene>
    <name evidence="5" type="primary">LOC115882745</name>
</gene>
<dbReference type="Proteomes" id="UP000504635">
    <property type="component" value="Unplaced"/>
</dbReference>
<dbReference type="PANTHER" id="PTHR36427">
    <property type="entry name" value="54S RIBOSOMAL PROTEIN L1, MITOCHONDRIAL"/>
    <property type="match status" value="1"/>
</dbReference>
<dbReference type="KEGG" id="soy:115882745"/>